<sequence>MKRYLLCLAFASICLVTNAQKVIVNQLNKGLYDSRIKLVDEFFDRFNGKEGHPGIAKSDKSYRKKNLTLVFNGKMFKSKDDAKFKEAQNLVDTVLAKNIHINYSDTTWFAKAICHGKFRGKEIDFTLYLNVEHRKEDMYKWVIAKAEGEIFKLKPSLNSDKIMLMPDDHETNFMSLHRVTTEKDDLITRYMQKSYPLDETSVFLSDVYNGLLDIEYVKDLQFIFYQVPGYVFRIKFIERETNNTGWLITSFYKAPEEKKTDFLNYLYNKTRN</sequence>
<evidence type="ECO:0000313" key="1">
    <source>
        <dbReference type="EMBL" id="RGX87036.1"/>
    </source>
</evidence>
<dbReference type="AlphaFoldDB" id="A0A413HE13"/>
<accession>A0A413HE13</accession>
<comment type="caution">
    <text evidence="1">The sequence shown here is derived from an EMBL/GenBank/DDBJ whole genome shotgun (WGS) entry which is preliminary data.</text>
</comment>
<dbReference type="RefSeq" id="WP_119230285.1">
    <property type="nucleotide sequence ID" value="NZ_VZBH01000006.1"/>
</dbReference>
<reference evidence="1 2" key="1">
    <citation type="submission" date="2018-08" db="EMBL/GenBank/DDBJ databases">
        <title>A genome reference for cultivated species of the human gut microbiota.</title>
        <authorList>
            <person name="Zou Y."/>
            <person name="Xue W."/>
            <person name="Luo G."/>
        </authorList>
    </citation>
    <scope>NUCLEOTIDE SEQUENCE [LARGE SCALE GENOMIC DNA]</scope>
    <source>
        <strain evidence="1 2">OF03-3</strain>
    </source>
</reference>
<protein>
    <submittedName>
        <fullName evidence="1">Uncharacterized protein</fullName>
    </submittedName>
</protein>
<dbReference type="EMBL" id="QSCI01000180">
    <property type="protein sequence ID" value="RGX87036.1"/>
    <property type="molecule type" value="Genomic_DNA"/>
</dbReference>
<organism evidence="1 2">
    <name type="scientific">Segatella copri</name>
    <dbReference type="NCBI Taxonomy" id="165179"/>
    <lineage>
        <taxon>Bacteria</taxon>
        <taxon>Pseudomonadati</taxon>
        <taxon>Bacteroidota</taxon>
        <taxon>Bacteroidia</taxon>
        <taxon>Bacteroidales</taxon>
        <taxon>Prevotellaceae</taxon>
        <taxon>Segatella</taxon>
    </lineage>
</organism>
<proteinExistence type="predicted"/>
<name>A0A413HE13_9BACT</name>
<dbReference type="Proteomes" id="UP000285604">
    <property type="component" value="Unassembled WGS sequence"/>
</dbReference>
<gene>
    <name evidence="1" type="ORF">DXA63_16740</name>
</gene>
<evidence type="ECO:0000313" key="2">
    <source>
        <dbReference type="Proteomes" id="UP000285604"/>
    </source>
</evidence>